<name>A0A1M5Y3W1_9CLOT</name>
<reference evidence="2 3" key="1">
    <citation type="submission" date="2016-11" db="EMBL/GenBank/DDBJ databases">
        <authorList>
            <person name="Jaros S."/>
            <person name="Januszkiewicz K."/>
            <person name="Wedrychowicz H."/>
        </authorList>
    </citation>
    <scope>NUCLEOTIDE SEQUENCE [LARGE SCALE GENOMIC DNA]</scope>
    <source>
        <strain evidence="2 3">DSM 3089</strain>
    </source>
</reference>
<dbReference type="Gene3D" id="2.40.10.170">
    <property type="match status" value="1"/>
</dbReference>
<sequence>MFEVNDYVMYGMTGVCKVIDIKKEKLMDDVLKEYYVLSPVYSKNTVIKIPVDNKKIPIRKVLSEGEVDLAINNMNDTECLWINDDKLRNEKFKAMLKSGECDNLMTLVKSIYSNKCDKQSNGKKIGKNDEEIMQTAEKLLNEEFATVLDISPESVKSYIKSHTSDED</sequence>
<gene>
    <name evidence="2" type="ORF">SAMN02745196_02640</name>
</gene>
<dbReference type="Gene3D" id="1.20.58.1290">
    <property type="entry name" value="CarD-like, C-terminal domain"/>
    <property type="match status" value="1"/>
</dbReference>
<feature type="domain" description="CarD-like/TRCF RNAP-interacting" evidence="1">
    <location>
        <begin position="1"/>
        <end position="112"/>
    </location>
</feature>
<dbReference type="InterPro" id="IPR003711">
    <property type="entry name" value="CarD-like/TRCF_RID"/>
</dbReference>
<dbReference type="STRING" id="1121306.SAMN02745196_02640"/>
<proteinExistence type="predicted"/>
<dbReference type="InterPro" id="IPR036101">
    <property type="entry name" value="CarD-like/TRCF_RID_sf"/>
</dbReference>
<dbReference type="Proteomes" id="UP000184526">
    <property type="component" value="Unassembled WGS sequence"/>
</dbReference>
<evidence type="ECO:0000259" key="1">
    <source>
        <dbReference type="SMART" id="SM01058"/>
    </source>
</evidence>
<dbReference type="Pfam" id="PF02559">
    <property type="entry name" value="CarD_TRCF_RID"/>
    <property type="match status" value="1"/>
</dbReference>
<evidence type="ECO:0000313" key="3">
    <source>
        <dbReference type="Proteomes" id="UP000184526"/>
    </source>
</evidence>
<dbReference type="PANTHER" id="PTHR38447">
    <property type="entry name" value="TRANSCRIPTION FACTOR YDEB-RELATED"/>
    <property type="match status" value="1"/>
</dbReference>
<keyword evidence="3" id="KW-1185">Reference proteome</keyword>
<dbReference type="InterPro" id="IPR042215">
    <property type="entry name" value="CarD-like_C"/>
</dbReference>
<dbReference type="GO" id="GO:0009303">
    <property type="term" value="P:rRNA transcription"/>
    <property type="evidence" value="ECO:0007669"/>
    <property type="project" value="TreeGrafter"/>
</dbReference>
<dbReference type="PANTHER" id="PTHR38447:SF1">
    <property type="entry name" value="RNA POLYMERASE-BINDING TRANSCRIPTION FACTOR CARD"/>
    <property type="match status" value="1"/>
</dbReference>
<dbReference type="OrthoDB" id="9786074at2"/>
<evidence type="ECO:0000313" key="2">
    <source>
        <dbReference type="EMBL" id="SHI06760.1"/>
    </source>
</evidence>
<dbReference type="RefSeq" id="WP_072832478.1">
    <property type="nucleotide sequence ID" value="NZ_FQXP01000011.1"/>
</dbReference>
<dbReference type="InterPro" id="IPR052531">
    <property type="entry name" value="CarD-like_regulator"/>
</dbReference>
<accession>A0A1M5Y3W1</accession>
<protein>
    <submittedName>
        <fullName evidence="2">Transcriptional regulator, CarD family</fullName>
    </submittedName>
</protein>
<dbReference type="AlphaFoldDB" id="A0A1M5Y3W1"/>
<organism evidence="2 3">
    <name type="scientific">Clostridium collagenovorans DSM 3089</name>
    <dbReference type="NCBI Taxonomy" id="1121306"/>
    <lineage>
        <taxon>Bacteria</taxon>
        <taxon>Bacillati</taxon>
        <taxon>Bacillota</taxon>
        <taxon>Clostridia</taxon>
        <taxon>Eubacteriales</taxon>
        <taxon>Clostridiaceae</taxon>
        <taxon>Clostridium</taxon>
    </lineage>
</organism>
<dbReference type="SUPFAM" id="SSF141259">
    <property type="entry name" value="CarD-like"/>
    <property type="match status" value="1"/>
</dbReference>
<dbReference type="SMART" id="SM01058">
    <property type="entry name" value="CarD_TRCF"/>
    <property type="match status" value="1"/>
</dbReference>
<dbReference type="EMBL" id="FQXP01000011">
    <property type="protein sequence ID" value="SHI06760.1"/>
    <property type="molecule type" value="Genomic_DNA"/>
</dbReference>